<proteinExistence type="predicted"/>
<dbReference type="Proteomes" id="UP001199816">
    <property type="component" value="Unassembled WGS sequence"/>
</dbReference>
<keyword evidence="2" id="KW-1185">Reference proteome</keyword>
<protein>
    <submittedName>
        <fullName evidence="1">Alkaline phosphatase family protein</fullName>
    </submittedName>
</protein>
<evidence type="ECO:0000313" key="2">
    <source>
        <dbReference type="Proteomes" id="UP001199816"/>
    </source>
</evidence>
<gene>
    <name evidence="1" type="ORF">LQ567_07105</name>
</gene>
<organism evidence="1 2">
    <name type="scientific">Niabella pedocola</name>
    <dbReference type="NCBI Taxonomy" id="1752077"/>
    <lineage>
        <taxon>Bacteria</taxon>
        <taxon>Pseudomonadati</taxon>
        <taxon>Bacteroidota</taxon>
        <taxon>Chitinophagia</taxon>
        <taxon>Chitinophagales</taxon>
        <taxon>Chitinophagaceae</taxon>
        <taxon>Niabella</taxon>
    </lineage>
</organism>
<evidence type="ECO:0000313" key="1">
    <source>
        <dbReference type="EMBL" id="MCD2422526.1"/>
    </source>
</evidence>
<dbReference type="InterPro" id="IPR002591">
    <property type="entry name" value="Phosphodiest/P_Trfase"/>
</dbReference>
<name>A0ABS8PRM7_9BACT</name>
<accession>A0ABS8PRM7</accession>
<sequence length="324" mass="35810">MKIHPVLYFFLYAVVLAGGNGCTKFPDPGTIDDPYRPAADTSALQRRKMLFISIDGVSAEVLNTIKPAFIQELLAKSKYTWNVAAAPKPVTNAASWASMMTGNDTLRHRIYDSTFYATPVDSTNKIPVPVNLTALRHLHNKSQSIQITAIAPWYNLVHTLLADANNRLVTADDAATGSQAVAELKTKDPDLVITQFISAQQAGIQNGFTDGSVADALRTIDGYIKEMVRAVQKRPTYQKENWMVLLTTTQGGSGLRNDANVAPGFMIAYNVRFNPANLFTLTPSISVRKEDVAAQLLYWFRTAVPSVVSDGRVWIDRFESEFYQ</sequence>
<comment type="caution">
    <text evidence="1">The sequence shown here is derived from an EMBL/GenBank/DDBJ whole genome shotgun (WGS) entry which is preliminary data.</text>
</comment>
<dbReference type="RefSeq" id="WP_231003600.1">
    <property type="nucleotide sequence ID" value="NZ_JAJNEC010000004.1"/>
</dbReference>
<dbReference type="Gene3D" id="3.40.720.10">
    <property type="entry name" value="Alkaline Phosphatase, subunit A"/>
    <property type="match status" value="1"/>
</dbReference>
<reference evidence="1 2" key="1">
    <citation type="submission" date="2021-11" db="EMBL/GenBank/DDBJ databases">
        <title>Genomic of Niabella pedocola.</title>
        <authorList>
            <person name="Wu T."/>
        </authorList>
    </citation>
    <scope>NUCLEOTIDE SEQUENCE [LARGE SCALE GENOMIC DNA]</scope>
    <source>
        <strain evidence="1 2">JCM 31011</strain>
    </source>
</reference>
<dbReference type="Pfam" id="PF01663">
    <property type="entry name" value="Phosphodiest"/>
    <property type="match status" value="1"/>
</dbReference>
<dbReference type="EMBL" id="JAJNEC010000004">
    <property type="protein sequence ID" value="MCD2422526.1"/>
    <property type="molecule type" value="Genomic_DNA"/>
</dbReference>
<dbReference type="SUPFAM" id="SSF53649">
    <property type="entry name" value="Alkaline phosphatase-like"/>
    <property type="match status" value="1"/>
</dbReference>
<dbReference type="InterPro" id="IPR017850">
    <property type="entry name" value="Alkaline_phosphatase_core_sf"/>
</dbReference>